<keyword evidence="2" id="KW-1133">Transmembrane helix</keyword>
<dbReference type="NCBIfam" id="TIGR01167">
    <property type="entry name" value="LPXTG_anchor"/>
    <property type="match status" value="1"/>
</dbReference>
<feature type="compositionally biased region" description="Polar residues" evidence="1">
    <location>
        <begin position="134"/>
        <end position="150"/>
    </location>
</feature>
<evidence type="ECO:0000256" key="1">
    <source>
        <dbReference type="SAM" id="MobiDB-lite"/>
    </source>
</evidence>
<feature type="compositionally biased region" description="Basic and acidic residues" evidence="1">
    <location>
        <begin position="182"/>
        <end position="191"/>
    </location>
</feature>
<feature type="compositionally biased region" description="Basic and acidic residues" evidence="1">
    <location>
        <begin position="104"/>
        <end position="130"/>
    </location>
</feature>
<name>A0A8J2VIH9_9BACL</name>
<evidence type="ECO:0000313" key="3">
    <source>
        <dbReference type="EMBL" id="GGE16202.1"/>
    </source>
</evidence>
<dbReference type="EMBL" id="BMHQ01000005">
    <property type="protein sequence ID" value="GGE16202.1"/>
    <property type="molecule type" value="Genomic_DNA"/>
</dbReference>
<keyword evidence="2" id="KW-0812">Transmembrane</keyword>
<keyword evidence="2" id="KW-0472">Membrane</keyword>
<dbReference type="AlphaFoldDB" id="A0A8J2VIH9"/>
<evidence type="ECO:0000256" key="2">
    <source>
        <dbReference type="SAM" id="Phobius"/>
    </source>
</evidence>
<evidence type="ECO:0000313" key="4">
    <source>
        <dbReference type="Proteomes" id="UP000625210"/>
    </source>
</evidence>
<feature type="transmembrane region" description="Helical" evidence="2">
    <location>
        <begin position="205"/>
        <end position="223"/>
    </location>
</feature>
<gene>
    <name evidence="3" type="ORF">GCM10011571_17330</name>
</gene>
<dbReference type="Proteomes" id="UP000625210">
    <property type="component" value="Unassembled WGS sequence"/>
</dbReference>
<evidence type="ECO:0008006" key="5">
    <source>
        <dbReference type="Google" id="ProtNLM"/>
    </source>
</evidence>
<feature type="compositionally biased region" description="Basic and acidic residues" evidence="1">
    <location>
        <begin position="151"/>
        <end position="169"/>
    </location>
</feature>
<comment type="caution">
    <text evidence="3">The sequence shown here is derived from an EMBL/GenBank/DDBJ whole genome shotgun (WGS) entry which is preliminary data.</text>
</comment>
<organism evidence="3 4">
    <name type="scientific">Marinithermofilum abyssi</name>
    <dbReference type="NCBI Taxonomy" id="1571185"/>
    <lineage>
        <taxon>Bacteria</taxon>
        <taxon>Bacillati</taxon>
        <taxon>Bacillota</taxon>
        <taxon>Bacilli</taxon>
        <taxon>Bacillales</taxon>
        <taxon>Thermoactinomycetaceae</taxon>
        <taxon>Marinithermofilum</taxon>
    </lineage>
</organism>
<feature type="region of interest" description="Disordered" evidence="1">
    <location>
        <begin position="38"/>
        <end position="205"/>
    </location>
</feature>
<sequence length="230" mass="25110">MPHKTMGEGKIETLKNKWIPVTATVTLGVLSGSSFAFADPGLPLNNDLPKQVESAPVKAQPVQNELEVGLSVGSKTPKQEQPKPEPPTMEPHDDQLSPSMEEPEVQKPPEEQKKNPAEQPKQDVSQKKPEQPTPLIQNPVNQPKVTQIVSHESDKQMKKPKNDQKEKSLPKKLQVKPSTGKGDQKQERVPKTIDGGKMPKTGSPAPLVALLGLVIAAAGWGVTRLKRHEN</sequence>
<protein>
    <recommendedName>
        <fullName evidence="5">LPXTG cell wall anchor domain-containing protein</fullName>
    </recommendedName>
</protein>
<reference evidence="3" key="1">
    <citation type="journal article" date="2014" name="Int. J. Syst. Evol. Microbiol.">
        <title>Complete genome sequence of Corynebacterium casei LMG S-19264T (=DSM 44701T), isolated from a smear-ripened cheese.</title>
        <authorList>
            <consortium name="US DOE Joint Genome Institute (JGI-PGF)"/>
            <person name="Walter F."/>
            <person name="Albersmeier A."/>
            <person name="Kalinowski J."/>
            <person name="Ruckert C."/>
        </authorList>
    </citation>
    <scope>NUCLEOTIDE SEQUENCE</scope>
    <source>
        <strain evidence="3">CGMCC 1.15179</strain>
    </source>
</reference>
<keyword evidence="4" id="KW-1185">Reference proteome</keyword>
<reference evidence="3" key="2">
    <citation type="submission" date="2020-09" db="EMBL/GenBank/DDBJ databases">
        <authorList>
            <person name="Sun Q."/>
            <person name="Zhou Y."/>
        </authorList>
    </citation>
    <scope>NUCLEOTIDE SEQUENCE</scope>
    <source>
        <strain evidence="3">CGMCC 1.15179</strain>
    </source>
</reference>
<proteinExistence type="predicted"/>
<accession>A0A8J2VIH9</accession>